<keyword evidence="4" id="KW-1185">Reference proteome</keyword>
<accession>A0AAN6LQG3</accession>
<evidence type="ECO:0000313" key="3">
    <source>
        <dbReference type="EMBL" id="KAK3200910.1"/>
    </source>
</evidence>
<feature type="compositionally biased region" description="Polar residues" evidence="1">
    <location>
        <begin position="435"/>
        <end position="454"/>
    </location>
</feature>
<proteinExistence type="predicted"/>
<feature type="compositionally biased region" description="Pro residues" evidence="1">
    <location>
        <begin position="498"/>
        <end position="520"/>
    </location>
</feature>
<comment type="caution">
    <text evidence="3">The sequence shown here is derived from an EMBL/GenBank/DDBJ whole genome shotgun (WGS) entry which is preliminary data.</text>
</comment>
<evidence type="ECO:0000259" key="2">
    <source>
        <dbReference type="PROSITE" id="PS51391"/>
    </source>
</evidence>
<organism evidence="3 4">
    <name type="scientific">Pseudopithomyces chartarum</name>
    <dbReference type="NCBI Taxonomy" id="1892770"/>
    <lineage>
        <taxon>Eukaryota</taxon>
        <taxon>Fungi</taxon>
        <taxon>Dikarya</taxon>
        <taxon>Ascomycota</taxon>
        <taxon>Pezizomycotina</taxon>
        <taxon>Dothideomycetes</taxon>
        <taxon>Pleosporomycetidae</taxon>
        <taxon>Pleosporales</taxon>
        <taxon>Massarineae</taxon>
        <taxon>Didymosphaeriaceae</taxon>
        <taxon>Pseudopithomyces</taxon>
    </lineage>
</organism>
<gene>
    <name evidence="3" type="ORF">GRF29_213g352078</name>
</gene>
<protein>
    <recommendedName>
        <fullName evidence="2">CID domain-containing protein</fullName>
    </recommendedName>
</protein>
<name>A0AAN6LQG3_9PLEO</name>
<feature type="compositionally biased region" description="Low complexity" evidence="1">
    <location>
        <begin position="457"/>
        <end position="469"/>
    </location>
</feature>
<evidence type="ECO:0000313" key="4">
    <source>
        <dbReference type="Proteomes" id="UP001280581"/>
    </source>
</evidence>
<feature type="region of interest" description="Disordered" evidence="1">
    <location>
        <begin position="342"/>
        <end position="586"/>
    </location>
</feature>
<feature type="compositionally biased region" description="Polar residues" evidence="1">
    <location>
        <begin position="534"/>
        <end position="549"/>
    </location>
</feature>
<feature type="compositionally biased region" description="Pro residues" evidence="1">
    <location>
        <begin position="479"/>
        <end position="488"/>
    </location>
</feature>
<feature type="compositionally biased region" description="Gly residues" evidence="1">
    <location>
        <begin position="551"/>
        <end position="586"/>
    </location>
</feature>
<feature type="compositionally biased region" description="Low complexity" evidence="1">
    <location>
        <begin position="521"/>
        <end position="533"/>
    </location>
</feature>
<sequence>MATGDEKKRAEMALRIAEVKFTHALKREDGSQQDIPPVPLDLGASLFEKINAVLQRNSTANIQACKKWIILNIAPSKARISILGDYLLAVSKSIPVDQPPKSKKAARNRMTILLVINDVLHSDTHHRESENTSATVANALKHRIGDLVELAALAVPGKTSLAETKLKAIIDLWASSGYISAADSVDLHERVADGRAVAQGATPQQRKTHKLPEWFGNRNVPWHELSASYMIEPLLKKPGRPIVAGTINVMPFDQKQPSDRVRTLLETYLENSDLQCLSTGDKPTGETKKYKFRLDSSGQLIKQNKATGETSTVYNSYGWSTELCKQLQDNALPDRVSELREVHKKKAAAAPPKKESRWDSSSRNYGRDAPRPDRRSHGKKKTGNSRPGEFRRRSSHDEGSGYNNRSNRFDRRGRRPSDSSSRNHPQDKKPRWNGPSGNQKIPPQQRTHNASATYPQAAAHSNAHVPAAAQPQRSMSGYVPPPPPPPPGQFAGYSMSGFPPPPPPPQQYQGTAPPPPPPPNFQGQYYGAPGGYQNSYQYGNNQTNYHNNTGGYAGQGRGNHRGGYQGGQRGGYRGGYQGQGRGQGRF</sequence>
<dbReference type="InterPro" id="IPR006569">
    <property type="entry name" value="CID_dom"/>
</dbReference>
<evidence type="ECO:0000256" key="1">
    <source>
        <dbReference type="SAM" id="MobiDB-lite"/>
    </source>
</evidence>
<dbReference type="PROSITE" id="PS51391">
    <property type="entry name" value="CID"/>
    <property type="match status" value="1"/>
</dbReference>
<feature type="compositionally biased region" description="Basic and acidic residues" evidence="1">
    <location>
        <begin position="352"/>
        <end position="375"/>
    </location>
</feature>
<dbReference type="Gene3D" id="1.25.40.90">
    <property type="match status" value="1"/>
</dbReference>
<feature type="domain" description="CID" evidence="2">
    <location>
        <begin position="39"/>
        <end position="195"/>
    </location>
</feature>
<dbReference type="Proteomes" id="UP001280581">
    <property type="component" value="Unassembled WGS sequence"/>
</dbReference>
<dbReference type="Pfam" id="PF04818">
    <property type="entry name" value="CID"/>
    <property type="match status" value="1"/>
</dbReference>
<reference evidence="3 4" key="1">
    <citation type="submission" date="2021-02" db="EMBL/GenBank/DDBJ databases">
        <title>Genome assembly of Pseudopithomyces chartarum.</title>
        <authorList>
            <person name="Jauregui R."/>
            <person name="Singh J."/>
            <person name="Voisey C."/>
        </authorList>
    </citation>
    <scope>NUCLEOTIDE SEQUENCE [LARGE SCALE GENOMIC DNA]</scope>
    <source>
        <strain evidence="3 4">AGR01</strain>
    </source>
</reference>
<dbReference type="AlphaFoldDB" id="A0AAN6LQG3"/>
<dbReference type="EMBL" id="WVTA01000017">
    <property type="protein sequence ID" value="KAK3200910.1"/>
    <property type="molecule type" value="Genomic_DNA"/>
</dbReference>
<dbReference type="InterPro" id="IPR008942">
    <property type="entry name" value="ENTH_VHS"/>
</dbReference>
<feature type="compositionally biased region" description="Basic and acidic residues" evidence="1">
    <location>
        <begin position="388"/>
        <end position="399"/>
    </location>
</feature>